<dbReference type="Pfam" id="PF04170">
    <property type="entry name" value="NlpE"/>
    <property type="match status" value="1"/>
</dbReference>
<dbReference type="EMBL" id="CP081495">
    <property type="protein sequence ID" value="UYW01207.1"/>
    <property type="molecule type" value="Genomic_DNA"/>
</dbReference>
<name>A0ABY6LY00_9FLAO</name>
<evidence type="ECO:0000313" key="1">
    <source>
        <dbReference type="EMBL" id="UYW01207.1"/>
    </source>
</evidence>
<dbReference type="Proteomes" id="UP001163328">
    <property type="component" value="Chromosome"/>
</dbReference>
<organism evidence="1 2">
    <name type="scientific">Flavobacterium agricola</name>
    <dbReference type="NCBI Taxonomy" id="2870839"/>
    <lineage>
        <taxon>Bacteria</taxon>
        <taxon>Pseudomonadati</taxon>
        <taxon>Bacteroidota</taxon>
        <taxon>Flavobacteriia</taxon>
        <taxon>Flavobacteriales</taxon>
        <taxon>Flavobacteriaceae</taxon>
        <taxon>Flavobacterium</taxon>
    </lineage>
</organism>
<dbReference type="RefSeq" id="WP_264433631.1">
    <property type="nucleotide sequence ID" value="NZ_CP081495.1"/>
</dbReference>
<dbReference type="Gene3D" id="2.40.128.640">
    <property type="match status" value="1"/>
</dbReference>
<dbReference type="InterPro" id="IPR007298">
    <property type="entry name" value="Cu-R_lipoprotein_NlpE"/>
</dbReference>
<keyword evidence="2" id="KW-1185">Reference proteome</keyword>
<sequence length="149" mass="16345">MKKVILFSFVASFALLSCKKNDANANAEEVVVEEVVAVPDGSNAETALDWAGTYTATLPCADCPGINATVVLNDDNTFEVTYDYIDNPTNKLVDKGTFTWFNNGNAIETTGDGERAKYKVIENGLVQLDQDGNEVVSDMKELYVYKKQK</sequence>
<gene>
    <name evidence="1" type="ORF">K5I29_12240</name>
</gene>
<reference evidence="1" key="1">
    <citation type="submission" date="2021-08" db="EMBL/GenBank/DDBJ databases">
        <title>Flavobacterium sp. strain CC-SYL302.</title>
        <authorList>
            <person name="Lin S.-Y."/>
            <person name="Lee T.-H."/>
            <person name="Young C.-C."/>
        </authorList>
    </citation>
    <scope>NUCLEOTIDE SEQUENCE</scope>
    <source>
        <strain evidence="1">CC-SYL302</strain>
    </source>
</reference>
<dbReference type="PROSITE" id="PS51257">
    <property type="entry name" value="PROKAR_LIPOPROTEIN"/>
    <property type="match status" value="1"/>
</dbReference>
<protein>
    <submittedName>
        <fullName evidence="1">Copper resistance protein NlpE</fullName>
    </submittedName>
</protein>
<accession>A0ABY6LY00</accession>
<proteinExistence type="predicted"/>
<evidence type="ECO:0000313" key="2">
    <source>
        <dbReference type="Proteomes" id="UP001163328"/>
    </source>
</evidence>